<feature type="transmembrane region" description="Helical" evidence="1">
    <location>
        <begin position="150"/>
        <end position="169"/>
    </location>
</feature>
<keyword evidence="1" id="KW-1133">Transmembrane helix</keyword>
<keyword evidence="4" id="KW-1185">Reference proteome</keyword>
<proteinExistence type="predicted"/>
<feature type="transmembrane region" description="Helical" evidence="1">
    <location>
        <begin position="64"/>
        <end position="81"/>
    </location>
</feature>
<evidence type="ECO:0000313" key="3">
    <source>
        <dbReference type="EMBL" id="TQJ09289.1"/>
    </source>
</evidence>
<gene>
    <name evidence="3" type="ORF">FB458_2399</name>
</gene>
<dbReference type="EMBL" id="VFMN01000001">
    <property type="protein sequence ID" value="TQJ09289.1"/>
    <property type="molecule type" value="Genomic_DNA"/>
</dbReference>
<name>A0A542E1Y9_9MICO</name>
<dbReference type="Pfam" id="PF04892">
    <property type="entry name" value="VanZ"/>
    <property type="match status" value="1"/>
</dbReference>
<dbReference type="InterPro" id="IPR006976">
    <property type="entry name" value="VanZ-like"/>
</dbReference>
<dbReference type="AlphaFoldDB" id="A0A542E1Y9"/>
<feature type="transmembrane region" description="Helical" evidence="1">
    <location>
        <begin position="181"/>
        <end position="202"/>
    </location>
</feature>
<evidence type="ECO:0000259" key="2">
    <source>
        <dbReference type="Pfam" id="PF04892"/>
    </source>
</evidence>
<feature type="transmembrane region" description="Helical" evidence="1">
    <location>
        <begin position="88"/>
        <end position="106"/>
    </location>
</feature>
<evidence type="ECO:0000256" key="1">
    <source>
        <dbReference type="SAM" id="Phobius"/>
    </source>
</evidence>
<comment type="caution">
    <text evidence="3">The sequence shown here is derived from an EMBL/GenBank/DDBJ whole genome shotgun (WGS) entry which is preliminary data.</text>
</comment>
<keyword evidence="1" id="KW-0472">Membrane</keyword>
<feature type="transmembrane region" description="Helical" evidence="1">
    <location>
        <begin position="33"/>
        <end position="52"/>
    </location>
</feature>
<sequence length="240" mass="25514">MEDTGSVLTLAVLAWLAALLLREKAPWTWPRSLLWFGAVALVGAVVAIAGRGSSNLLRFFGSDPRVVLAVLVAAVAVLLGFRAAGSTWARGLWFGGCVLLIGWTTLPSQSGPPSLTPYPRGALVSCVDDREHWLPPGLSRVAASQLVSEFLPNIALFVPLGVGLLLLLSDRYRRPLRRKRSLAVLVLVPMLTSCAIETYQALFTTRVCAPIDVMANTAGGVLGGLLLVGVLAVLEAEHRG</sequence>
<protein>
    <submittedName>
        <fullName evidence="3">VanZ like protein</fullName>
    </submittedName>
</protein>
<reference evidence="3 4" key="1">
    <citation type="submission" date="2019-06" db="EMBL/GenBank/DDBJ databases">
        <title>Sequencing the genomes of 1000 actinobacteria strains.</title>
        <authorList>
            <person name="Klenk H.-P."/>
        </authorList>
    </citation>
    <scope>NUCLEOTIDE SEQUENCE [LARGE SCALE GENOMIC DNA]</scope>
    <source>
        <strain evidence="3 4">DSM 18607</strain>
    </source>
</reference>
<evidence type="ECO:0000313" key="4">
    <source>
        <dbReference type="Proteomes" id="UP000317893"/>
    </source>
</evidence>
<feature type="domain" description="VanZ-like" evidence="2">
    <location>
        <begin position="148"/>
        <end position="227"/>
    </location>
</feature>
<keyword evidence="1" id="KW-0812">Transmembrane</keyword>
<feature type="transmembrane region" description="Helical" evidence="1">
    <location>
        <begin position="6"/>
        <end position="21"/>
    </location>
</feature>
<dbReference type="Proteomes" id="UP000317893">
    <property type="component" value="Unassembled WGS sequence"/>
</dbReference>
<feature type="transmembrane region" description="Helical" evidence="1">
    <location>
        <begin position="214"/>
        <end position="234"/>
    </location>
</feature>
<organism evidence="3 4">
    <name type="scientific">Lapillicoccus jejuensis</name>
    <dbReference type="NCBI Taxonomy" id="402171"/>
    <lineage>
        <taxon>Bacteria</taxon>
        <taxon>Bacillati</taxon>
        <taxon>Actinomycetota</taxon>
        <taxon>Actinomycetes</taxon>
        <taxon>Micrococcales</taxon>
        <taxon>Intrasporangiaceae</taxon>
        <taxon>Lapillicoccus</taxon>
    </lineage>
</organism>
<accession>A0A542E1Y9</accession>